<feature type="transmembrane region" description="Helical" evidence="1">
    <location>
        <begin position="7"/>
        <end position="25"/>
    </location>
</feature>
<feature type="non-terminal residue" evidence="2">
    <location>
        <position position="59"/>
    </location>
</feature>
<reference evidence="2" key="1">
    <citation type="journal article" date="2014" name="Front. Microbiol.">
        <title>High frequency of phylogenetically diverse reductive dehalogenase-homologous genes in deep subseafloor sedimentary metagenomes.</title>
        <authorList>
            <person name="Kawai M."/>
            <person name="Futagami T."/>
            <person name="Toyoda A."/>
            <person name="Takaki Y."/>
            <person name="Nishi S."/>
            <person name="Hori S."/>
            <person name="Arai W."/>
            <person name="Tsubouchi T."/>
            <person name="Morono Y."/>
            <person name="Uchiyama I."/>
            <person name="Ito T."/>
            <person name="Fujiyama A."/>
            <person name="Inagaki F."/>
            <person name="Takami H."/>
        </authorList>
    </citation>
    <scope>NUCLEOTIDE SEQUENCE</scope>
    <source>
        <strain evidence="2">Expedition CK06-06</strain>
    </source>
</reference>
<proteinExistence type="predicted"/>
<keyword evidence="1" id="KW-1133">Transmembrane helix</keyword>
<keyword evidence="1" id="KW-0472">Membrane</keyword>
<name>X1T6G5_9ZZZZ</name>
<accession>X1T6G5</accession>
<organism evidence="2">
    <name type="scientific">marine sediment metagenome</name>
    <dbReference type="NCBI Taxonomy" id="412755"/>
    <lineage>
        <taxon>unclassified sequences</taxon>
        <taxon>metagenomes</taxon>
        <taxon>ecological metagenomes</taxon>
    </lineage>
</organism>
<evidence type="ECO:0000256" key="1">
    <source>
        <dbReference type="SAM" id="Phobius"/>
    </source>
</evidence>
<comment type="caution">
    <text evidence="2">The sequence shown here is derived from an EMBL/GenBank/DDBJ whole genome shotgun (WGS) entry which is preliminary data.</text>
</comment>
<feature type="transmembrane region" description="Helical" evidence="1">
    <location>
        <begin position="31"/>
        <end position="50"/>
    </location>
</feature>
<dbReference type="AlphaFoldDB" id="X1T6G5"/>
<sequence length="59" mass="6550">MRIYNKYVVSLALSACLINTLLAFFGQNDLGIYFTINIIAYLVSSIKYLAAGPSTWLLS</sequence>
<evidence type="ECO:0000313" key="2">
    <source>
        <dbReference type="EMBL" id="GAI75599.1"/>
    </source>
</evidence>
<keyword evidence="1" id="KW-0812">Transmembrane</keyword>
<gene>
    <name evidence="2" type="ORF">S12H4_11415</name>
</gene>
<protein>
    <submittedName>
        <fullName evidence="2">Uncharacterized protein</fullName>
    </submittedName>
</protein>
<dbReference type="EMBL" id="BARW01005121">
    <property type="protein sequence ID" value="GAI75599.1"/>
    <property type="molecule type" value="Genomic_DNA"/>
</dbReference>